<organism evidence="2 3">
    <name type="scientific">Enterococcus mundtii</name>
    <dbReference type="NCBI Taxonomy" id="53346"/>
    <lineage>
        <taxon>Bacteria</taxon>
        <taxon>Bacillati</taxon>
        <taxon>Bacillota</taxon>
        <taxon>Bacilli</taxon>
        <taxon>Lactobacillales</taxon>
        <taxon>Enterococcaceae</taxon>
        <taxon>Enterococcus</taxon>
    </lineage>
</organism>
<keyword evidence="1" id="KW-0472">Membrane</keyword>
<dbReference type="RefSeq" id="WP_077151988.1">
    <property type="nucleotide sequence ID" value="NZ_CABMMO010000017.1"/>
</dbReference>
<protein>
    <submittedName>
        <fullName evidence="2">Uncharacterized protein</fullName>
    </submittedName>
</protein>
<evidence type="ECO:0000313" key="2">
    <source>
        <dbReference type="EMBL" id="ONN40940.1"/>
    </source>
</evidence>
<dbReference type="EMBL" id="MSTR01000017">
    <property type="protein sequence ID" value="ONN40940.1"/>
    <property type="molecule type" value="Genomic_DNA"/>
</dbReference>
<sequence>MSDITKVKDIPVTVTTAIEALRKFAKYLVITTGVTTFFSDDWLQHMRLLSIKNSSVGTWVSVVFWISISIVIIDWLHIGSKKFKSMYKKWKFKK</sequence>
<name>A0A1V2UDC7_ENTMU</name>
<evidence type="ECO:0000256" key="1">
    <source>
        <dbReference type="SAM" id="Phobius"/>
    </source>
</evidence>
<keyword evidence="1" id="KW-1133">Transmembrane helix</keyword>
<gene>
    <name evidence="2" type="ORF">BTN92_13900</name>
</gene>
<reference evidence="2 3" key="1">
    <citation type="submission" date="2016-12" db="EMBL/GenBank/DDBJ databases">
        <authorList>
            <person name="Song W.-J."/>
            <person name="Kurnit D.M."/>
        </authorList>
    </citation>
    <scope>NUCLEOTIDE SEQUENCE [LARGE SCALE GENOMIC DNA]</scope>
    <source>
        <strain evidence="2 3">CGB1038-1_S1</strain>
    </source>
</reference>
<comment type="caution">
    <text evidence="2">The sequence shown here is derived from an EMBL/GenBank/DDBJ whole genome shotgun (WGS) entry which is preliminary data.</text>
</comment>
<evidence type="ECO:0000313" key="3">
    <source>
        <dbReference type="Proteomes" id="UP000189299"/>
    </source>
</evidence>
<feature type="transmembrane region" description="Helical" evidence="1">
    <location>
        <begin position="56"/>
        <end position="78"/>
    </location>
</feature>
<accession>A0A1V2UDC7</accession>
<keyword evidence="1" id="KW-0812">Transmembrane</keyword>
<proteinExistence type="predicted"/>
<dbReference type="AlphaFoldDB" id="A0A1V2UDC7"/>
<dbReference type="Proteomes" id="UP000189299">
    <property type="component" value="Unassembled WGS sequence"/>
</dbReference>